<name>A0A2Z6MDK2_TRISU</name>
<evidence type="ECO:0000313" key="2">
    <source>
        <dbReference type="Proteomes" id="UP000242715"/>
    </source>
</evidence>
<dbReference type="Proteomes" id="UP000242715">
    <property type="component" value="Unassembled WGS sequence"/>
</dbReference>
<accession>A0A2Z6MDK2</accession>
<dbReference type="AlphaFoldDB" id="A0A2Z6MDK2"/>
<gene>
    <name evidence="1" type="ORF">TSUD_72750</name>
</gene>
<sequence>MPRKVTPTPIKITSFLEYPNGEAEEKEGGGCSGILRCWKKGKAAEEIEQEAYVAAIGTDEWRRTEDERRLD</sequence>
<dbReference type="EMBL" id="DF973126">
    <property type="protein sequence ID" value="GAU12789.1"/>
    <property type="molecule type" value="Genomic_DNA"/>
</dbReference>
<organism evidence="1 2">
    <name type="scientific">Trifolium subterraneum</name>
    <name type="common">Subterranean clover</name>
    <dbReference type="NCBI Taxonomy" id="3900"/>
    <lineage>
        <taxon>Eukaryota</taxon>
        <taxon>Viridiplantae</taxon>
        <taxon>Streptophyta</taxon>
        <taxon>Embryophyta</taxon>
        <taxon>Tracheophyta</taxon>
        <taxon>Spermatophyta</taxon>
        <taxon>Magnoliopsida</taxon>
        <taxon>eudicotyledons</taxon>
        <taxon>Gunneridae</taxon>
        <taxon>Pentapetalae</taxon>
        <taxon>rosids</taxon>
        <taxon>fabids</taxon>
        <taxon>Fabales</taxon>
        <taxon>Fabaceae</taxon>
        <taxon>Papilionoideae</taxon>
        <taxon>50 kb inversion clade</taxon>
        <taxon>NPAAA clade</taxon>
        <taxon>Hologalegina</taxon>
        <taxon>IRL clade</taxon>
        <taxon>Trifolieae</taxon>
        <taxon>Trifolium</taxon>
    </lineage>
</organism>
<protein>
    <submittedName>
        <fullName evidence="1">Uncharacterized protein</fullName>
    </submittedName>
</protein>
<reference evidence="2" key="1">
    <citation type="journal article" date="2017" name="Front. Plant Sci.">
        <title>Climate Clever Clovers: New Paradigm to Reduce the Environmental Footprint of Ruminants by Breeding Low Methanogenic Forages Utilizing Haplotype Variation.</title>
        <authorList>
            <person name="Kaur P."/>
            <person name="Appels R."/>
            <person name="Bayer P.E."/>
            <person name="Keeble-Gagnere G."/>
            <person name="Wang J."/>
            <person name="Hirakawa H."/>
            <person name="Shirasawa K."/>
            <person name="Vercoe P."/>
            <person name="Stefanova K."/>
            <person name="Durmic Z."/>
            <person name="Nichols P."/>
            <person name="Revell C."/>
            <person name="Isobe S.N."/>
            <person name="Edwards D."/>
            <person name="Erskine W."/>
        </authorList>
    </citation>
    <scope>NUCLEOTIDE SEQUENCE [LARGE SCALE GENOMIC DNA]</scope>
    <source>
        <strain evidence="2">cv. Daliak</strain>
    </source>
</reference>
<evidence type="ECO:0000313" key="1">
    <source>
        <dbReference type="EMBL" id="GAU12789.1"/>
    </source>
</evidence>
<keyword evidence="2" id="KW-1185">Reference proteome</keyword>
<proteinExistence type="predicted"/>